<dbReference type="InterPro" id="IPR007813">
    <property type="entry name" value="PilN"/>
</dbReference>
<keyword evidence="1" id="KW-1133">Transmembrane helix</keyword>
<organism evidence="2 3">
    <name type="scientific">Candidatus Sungbacteria bacterium RIFCSPHIGHO2_02_FULL_49_20</name>
    <dbReference type="NCBI Taxonomy" id="1802272"/>
    <lineage>
        <taxon>Bacteria</taxon>
        <taxon>Candidatus Sungiibacteriota</taxon>
    </lineage>
</organism>
<name>A0A1G2KS63_9BACT</name>
<dbReference type="Pfam" id="PF05137">
    <property type="entry name" value="PilN"/>
    <property type="match status" value="1"/>
</dbReference>
<accession>A0A1G2KS63</accession>
<keyword evidence="1" id="KW-0812">Transmembrane</keyword>
<gene>
    <name evidence="2" type="ORF">A3C12_00710</name>
</gene>
<sequence length="177" mass="20107">MLKVNVLSPADKLIFRYERARILVQRFSIRVIFIVLFFAAALLPSYFQTVFEQQEFSRQQENLAKSPEQLRVSEIEREVDSANKLISQLKGLFEAERQTTGTRFLALSKVLPARIRLQSLRISAEGASVAGVAETREDVVSVASALQNLDFVASVNSPISNIVREKNNQFRMDLKFK</sequence>
<proteinExistence type="predicted"/>
<evidence type="ECO:0000313" key="2">
    <source>
        <dbReference type="EMBL" id="OHA02266.1"/>
    </source>
</evidence>
<keyword evidence="1" id="KW-0472">Membrane</keyword>
<evidence type="ECO:0000256" key="1">
    <source>
        <dbReference type="SAM" id="Phobius"/>
    </source>
</evidence>
<reference evidence="2 3" key="1">
    <citation type="journal article" date="2016" name="Nat. Commun.">
        <title>Thousands of microbial genomes shed light on interconnected biogeochemical processes in an aquifer system.</title>
        <authorList>
            <person name="Anantharaman K."/>
            <person name="Brown C.T."/>
            <person name="Hug L.A."/>
            <person name="Sharon I."/>
            <person name="Castelle C.J."/>
            <person name="Probst A.J."/>
            <person name="Thomas B.C."/>
            <person name="Singh A."/>
            <person name="Wilkins M.J."/>
            <person name="Karaoz U."/>
            <person name="Brodie E.L."/>
            <person name="Williams K.H."/>
            <person name="Hubbard S.S."/>
            <person name="Banfield J.F."/>
        </authorList>
    </citation>
    <scope>NUCLEOTIDE SEQUENCE [LARGE SCALE GENOMIC DNA]</scope>
</reference>
<protein>
    <recommendedName>
        <fullName evidence="4">Fimbrial assembly protein</fullName>
    </recommendedName>
</protein>
<dbReference type="EMBL" id="MHQK01000005">
    <property type="protein sequence ID" value="OHA02266.1"/>
    <property type="molecule type" value="Genomic_DNA"/>
</dbReference>
<dbReference type="AlphaFoldDB" id="A0A1G2KS63"/>
<evidence type="ECO:0000313" key="3">
    <source>
        <dbReference type="Proteomes" id="UP000178710"/>
    </source>
</evidence>
<dbReference type="Proteomes" id="UP000178710">
    <property type="component" value="Unassembled WGS sequence"/>
</dbReference>
<comment type="caution">
    <text evidence="2">The sequence shown here is derived from an EMBL/GenBank/DDBJ whole genome shotgun (WGS) entry which is preliminary data.</text>
</comment>
<feature type="transmembrane region" description="Helical" evidence="1">
    <location>
        <begin position="27"/>
        <end position="47"/>
    </location>
</feature>
<evidence type="ECO:0008006" key="4">
    <source>
        <dbReference type="Google" id="ProtNLM"/>
    </source>
</evidence>